<dbReference type="PANTHER" id="PTHR30136">
    <property type="entry name" value="HELIX-TURN-HELIX TRANSCRIPTIONAL REGULATOR, ICLR FAMILY"/>
    <property type="match status" value="1"/>
</dbReference>
<dbReference type="InterPro" id="IPR005471">
    <property type="entry name" value="Tscrpt_reg_IclR_N"/>
</dbReference>
<dbReference type="SMART" id="SM00346">
    <property type="entry name" value="HTH_ICLR"/>
    <property type="match status" value="1"/>
</dbReference>
<dbReference type="PROSITE" id="PS51078">
    <property type="entry name" value="ICLR_ED"/>
    <property type="match status" value="1"/>
</dbReference>
<evidence type="ECO:0000256" key="1">
    <source>
        <dbReference type="ARBA" id="ARBA00023015"/>
    </source>
</evidence>
<feature type="domain" description="HTH iclR-type" evidence="4">
    <location>
        <begin position="18"/>
        <end position="79"/>
    </location>
</feature>
<reference evidence="7" key="1">
    <citation type="submission" date="2018-07" db="EMBL/GenBank/DDBJ databases">
        <authorList>
            <person name="Safronova V.I."/>
            <person name="Chirak E.R."/>
            <person name="Sazanova A.L."/>
        </authorList>
    </citation>
    <scope>NUCLEOTIDE SEQUENCE [LARGE SCALE GENOMIC DNA]</scope>
    <source>
        <strain evidence="7">RCAM04685</strain>
    </source>
</reference>
<dbReference type="GO" id="GO:0003700">
    <property type="term" value="F:DNA-binding transcription factor activity"/>
    <property type="evidence" value="ECO:0007669"/>
    <property type="project" value="TreeGrafter"/>
</dbReference>
<comment type="caution">
    <text evidence="6">The sequence shown here is derived from an EMBL/GenBank/DDBJ whole genome shotgun (WGS) entry which is preliminary data.</text>
</comment>
<evidence type="ECO:0000256" key="3">
    <source>
        <dbReference type="ARBA" id="ARBA00023163"/>
    </source>
</evidence>
<dbReference type="OrthoDB" id="6811967at2"/>
<evidence type="ECO:0000259" key="4">
    <source>
        <dbReference type="PROSITE" id="PS51077"/>
    </source>
</evidence>
<protein>
    <submittedName>
        <fullName evidence="6">IclR family transcriptional regulator</fullName>
    </submittedName>
</protein>
<dbReference type="InterPro" id="IPR029016">
    <property type="entry name" value="GAF-like_dom_sf"/>
</dbReference>
<dbReference type="EMBL" id="QQTP01000004">
    <property type="protein sequence ID" value="RDJ26288.1"/>
    <property type="molecule type" value="Genomic_DNA"/>
</dbReference>
<evidence type="ECO:0000313" key="7">
    <source>
        <dbReference type="Proteomes" id="UP000255207"/>
    </source>
</evidence>
<dbReference type="GO" id="GO:0045892">
    <property type="term" value="P:negative regulation of DNA-templated transcription"/>
    <property type="evidence" value="ECO:0007669"/>
    <property type="project" value="TreeGrafter"/>
</dbReference>
<keyword evidence="2" id="KW-0238">DNA-binding</keyword>
<name>A0A370L801_9HYPH</name>
<dbReference type="InterPro" id="IPR014757">
    <property type="entry name" value="Tscrpt_reg_IclR_C"/>
</dbReference>
<feature type="domain" description="IclR-ED" evidence="5">
    <location>
        <begin position="80"/>
        <end position="263"/>
    </location>
</feature>
<gene>
    <name evidence="6" type="ORF">DWE98_10725</name>
</gene>
<dbReference type="PANTHER" id="PTHR30136:SF24">
    <property type="entry name" value="HTH-TYPE TRANSCRIPTIONAL REPRESSOR ALLR"/>
    <property type="match status" value="1"/>
</dbReference>
<dbReference type="SUPFAM" id="SSF46785">
    <property type="entry name" value="Winged helix' DNA-binding domain"/>
    <property type="match status" value="1"/>
</dbReference>
<dbReference type="Pfam" id="PF01614">
    <property type="entry name" value="IclR_C"/>
    <property type="match status" value="1"/>
</dbReference>
<keyword evidence="7" id="KW-1185">Reference proteome</keyword>
<accession>A0A370L801</accession>
<dbReference type="Proteomes" id="UP000255207">
    <property type="component" value="Unassembled WGS sequence"/>
</dbReference>
<dbReference type="AlphaFoldDB" id="A0A370L801"/>
<keyword evidence="1" id="KW-0805">Transcription regulation</keyword>
<dbReference type="SUPFAM" id="SSF55781">
    <property type="entry name" value="GAF domain-like"/>
    <property type="match status" value="1"/>
</dbReference>
<dbReference type="GO" id="GO:0003677">
    <property type="term" value="F:DNA binding"/>
    <property type="evidence" value="ECO:0007669"/>
    <property type="project" value="UniProtKB-KW"/>
</dbReference>
<sequence>MTIDSDEAVSKRREGNQVPVIERMLDMLEIIERRPAGTSIRELSDFLNMARSTVYRVLNTLEARNVVKRSLSGSYVLGPRLLSFAANVVNARDSDLVEIANNHLERLSQTTGEASKLSVRDGDAVLVIAVAHSSGEYGLTVRPGRQLPLHAGAASRVLLAYMDGDDIARILNGPLPRYTDKTLCDPEEIGKSLAQIRRQGSAVDNGEYSAGVMAVAAPVRDRSSAIVAAVSIPFLNTEAEERIERLRAAVLATAKAISHELMTRVS</sequence>
<proteinExistence type="predicted"/>
<dbReference type="Pfam" id="PF09339">
    <property type="entry name" value="HTH_IclR"/>
    <property type="match status" value="1"/>
</dbReference>
<organism evidence="6 7">
    <name type="scientific">Bosea caraganae</name>
    <dbReference type="NCBI Taxonomy" id="2763117"/>
    <lineage>
        <taxon>Bacteria</taxon>
        <taxon>Pseudomonadati</taxon>
        <taxon>Pseudomonadota</taxon>
        <taxon>Alphaproteobacteria</taxon>
        <taxon>Hyphomicrobiales</taxon>
        <taxon>Boseaceae</taxon>
        <taxon>Bosea</taxon>
    </lineage>
</organism>
<dbReference type="InterPro" id="IPR050707">
    <property type="entry name" value="HTH_MetabolicPath_Reg"/>
</dbReference>
<keyword evidence="3" id="KW-0804">Transcription</keyword>
<dbReference type="PROSITE" id="PS51077">
    <property type="entry name" value="HTH_ICLR"/>
    <property type="match status" value="1"/>
</dbReference>
<evidence type="ECO:0000259" key="5">
    <source>
        <dbReference type="PROSITE" id="PS51078"/>
    </source>
</evidence>
<evidence type="ECO:0000313" key="6">
    <source>
        <dbReference type="EMBL" id="RDJ26288.1"/>
    </source>
</evidence>
<dbReference type="InterPro" id="IPR036390">
    <property type="entry name" value="WH_DNA-bd_sf"/>
</dbReference>
<dbReference type="Gene3D" id="3.30.450.40">
    <property type="match status" value="1"/>
</dbReference>
<dbReference type="InterPro" id="IPR036388">
    <property type="entry name" value="WH-like_DNA-bd_sf"/>
</dbReference>
<evidence type="ECO:0000256" key="2">
    <source>
        <dbReference type="ARBA" id="ARBA00023125"/>
    </source>
</evidence>
<dbReference type="RefSeq" id="WP_114829230.1">
    <property type="nucleotide sequence ID" value="NZ_QQTO01000022.1"/>
</dbReference>
<dbReference type="Gene3D" id="1.10.10.10">
    <property type="entry name" value="Winged helix-like DNA-binding domain superfamily/Winged helix DNA-binding domain"/>
    <property type="match status" value="1"/>
</dbReference>